<name>A0A6J4MM95_9ACTN</name>
<feature type="transmembrane region" description="Helical" evidence="6">
    <location>
        <begin position="332"/>
        <end position="353"/>
    </location>
</feature>
<evidence type="ECO:0000256" key="3">
    <source>
        <dbReference type="ARBA" id="ARBA00022960"/>
    </source>
</evidence>
<organism evidence="7">
    <name type="scientific">uncultured Nocardioidaceae bacterium</name>
    <dbReference type="NCBI Taxonomy" id="253824"/>
    <lineage>
        <taxon>Bacteria</taxon>
        <taxon>Bacillati</taxon>
        <taxon>Actinomycetota</taxon>
        <taxon>Actinomycetes</taxon>
        <taxon>Propionibacteriales</taxon>
        <taxon>Nocardioidaceae</taxon>
        <taxon>environmental samples</taxon>
    </lineage>
</organism>
<keyword evidence="5 6" id="KW-0472">Membrane</keyword>
<evidence type="ECO:0000256" key="6">
    <source>
        <dbReference type="SAM" id="Phobius"/>
    </source>
</evidence>
<feature type="transmembrane region" description="Helical" evidence="6">
    <location>
        <begin position="108"/>
        <end position="127"/>
    </location>
</feature>
<feature type="transmembrane region" description="Helical" evidence="6">
    <location>
        <begin position="164"/>
        <end position="193"/>
    </location>
</feature>
<sequence length="454" mass="48440">MSGGSPGAAFTHRRRRGAELVLLLLALAVGIGAYAAVGLGVEEKLPADIFGYSAWLAALAVCAHLVVRFTAPYADPVLLPVVTALNGLGLAMIYRIDLASDTSLSAKQLMWTTLGVGLFAAVLVLLRDHRRLQAFTYTMGFGAIALLLLPLVPGIGKTINGARIWIGVGGFSFQPGEVAKVALVIAFAGYLVLHRDALALAGRRVAGIDFPRGRDLGPILGMWLISLGVLVFQRDLGSSLLFFGLFLVMLYVATERPGWLVVGSALFIGGSLLAYSIFGHVQTRVQGWIDPFADDDFGQIVEGLYGMAWGGLVGRGLGQGEPWRIPFSYSDYIVAAVGEELGLTGMMAMILLFGLIVERALRTALICRDGFGKLMATGFGIVIALQVFVVIGGVTKLIPLTGLTTPFMSYGGSSMVANWVVIGLLLRISDHARRPLPELQPTLEDDATQVVRIR</sequence>
<dbReference type="PANTHER" id="PTHR30474:SF3">
    <property type="entry name" value="PEPTIDOGLYCAN GLYCOSYLTRANSFERASE RODA"/>
    <property type="match status" value="1"/>
</dbReference>
<feature type="transmembrane region" description="Helical" evidence="6">
    <location>
        <begin position="214"/>
        <end position="232"/>
    </location>
</feature>
<feature type="transmembrane region" description="Helical" evidence="6">
    <location>
        <begin position="77"/>
        <end position="96"/>
    </location>
</feature>
<keyword evidence="4 6" id="KW-1133">Transmembrane helix</keyword>
<dbReference type="EMBL" id="CADCUK010000025">
    <property type="protein sequence ID" value="CAA9363359.1"/>
    <property type="molecule type" value="Genomic_DNA"/>
</dbReference>
<dbReference type="GO" id="GO:0005886">
    <property type="term" value="C:plasma membrane"/>
    <property type="evidence" value="ECO:0007669"/>
    <property type="project" value="TreeGrafter"/>
</dbReference>
<feature type="transmembrane region" description="Helical" evidence="6">
    <location>
        <begin position="238"/>
        <end position="254"/>
    </location>
</feature>
<proteinExistence type="predicted"/>
<feature type="transmembrane region" description="Helical" evidence="6">
    <location>
        <begin position="407"/>
        <end position="426"/>
    </location>
</feature>
<accession>A0A6J4MM95</accession>
<dbReference type="GO" id="GO:0032153">
    <property type="term" value="C:cell division site"/>
    <property type="evidence" value="ECO:0007669"/>
    <property type="project" value="TreeGrafter"/>
</dbReference>
<evidence type="ECO:0000256" key="5">
    <source>
        <dbReference type="ARBA" id="ARBA00023136"/>
    </source>
</evidence>
<dbReference type="PANTHER" id="PTHR30474">
    <property type="entry name" value="CELL CYCLE PROTEIN"/>
    <property type="match status" value="1"/>
</dbReference>
<feature type="transmembrane region" description="Helical" evidence="6">
    <location>
        <begin position="259"/>
        <end position="278"/>
    </location>
</feature>
<evidence type="ECO:0000256" key="2">
    <source>
        <dbReference type="ARBA" id="ARBA00022692"/>
    </source>
</evidence>
<feature type="transmembrane region" description="Helical" evidence="6">
    <location>
        <begin position="20"/>
        <end position="37"/>
    </location>
</feature>
<dbReference type="InterPro" id="IPR001182">
    <property type="entry name" value="FtsW/RodA"/>
</dbReference>
<evidence type="ECO:0000313" key="7">
    <source>
        <dbReference type="EMBL" id="CAA9363359.1"/>
    </source>
</evidence>
<dbReference type="GO" id="GO:0008360">
    <property type="term" value="P:regulation of cell shape"/>
    <property type="evidence" value="ECO:0007669"/>
    <property type="project" value="UniProtKB-KW"/>
</dbReference>
<reference evidence="7" key="1">
    <citation type="submission" date="2020-02" db="EMBL/GenBank/DDBJ databases">
        <authorList>
            <person name="Meier V. D."/>
        </authorList>
    </citation>
    <scope>NUCLEOTIDE SEQUENCE</scope>
    <source>
        <strain evidence="7">AVDCRST_MAG47</strain>
    </source>
</reference>
<keyword evidence="3" id="KW-0133">Cell shape</keyword>
<keyword evidence="7" id="KW-0132">Cell division</keyword>
<dbReference type="GO" id="GO:0015648">
    <property type="term" value="F:lipid-linked peptidoglycan transporter activity"/>
    <property type="evidence" value="ECO:0007669"/>
    <property type="project" value="TreeGrafter"/>
</dbReference>
<feature type="transmembrane region" description="Helical" evidence="6">
    <location>
        <begin position="134"/>
        <end position="152"/>
    </location>
</feature>
<dbReference type="Pfam" id="PF01098">
    <property type="entry name" value="FTSW_RODA_SPOVE"/>
    <property type="match status" value="1"/>
</dbReference>
<evidence type="ECO:0000256" key="4">
    <source>
        <dbReference type="ARBA" id="ARBA00022989"/>
    </source>
</evidence>
<evidence type="ECO:0000256" key="1">
    <source>
        <dbReference type="ARBA" id="ARBA00004141"/>
    </source>
</evidence>
<keyword evidence="7" id="KW-0131">Cell cycle</keyword>
<comment type="subcellular location">
    <subcellularLocation>
        <location evidence="1">Membrane</location>
        <topology evidence="1">Multi-pass membrane protein</topology>
    </subcellularLocation>
</comment>
<dbReference type="AlphaFoldDB" id="A0A6J4MM95"/>
<keyword evidence="2 6" id="KW-0812">Transmembrane</keyword>
<protein>
    <submittedName>
        <fullName evidence="7">FtsW-like cell division membrane protein CA_C0505</fullName>
    </submittedName>
</protein>
<feature type="transmembrane region" description="Helical" evidence="6">
    <location>
        <begin position="49"/>
        <end position="70"/>
    </location>
</feature>
<feature type="transmembrane region" description="Helical" evidence="6">
    <location>
        <begin position="374"/>
        <end position="395"/>
    </location>
</feature>
<dbReference type="GO" id="GO:0051301">
    <property type="term" value="P:cell division"/>
    <property type="evidence" value="ECO:0007669"/>
    <property type="project" value="UniProtKB-KW"/>
</dbReference>
<gene>
    <name evidence="7" type="ORF">AVDCRST_MAG47-365</name>
</gene>